<protein>
    <recommendedName>
        <fullName evidence="8">C-8 sterol isomerase</fullName>
        <ecNumber evidence="8">5.-.-.-</ecNumber>
    </recommendedName>
    <alternativeName>
        <fullName evidence="8">Delta-8--delta-7 sterol isomerase</fullName>
    </alternativeName>
</protein>
<evidence type="ECO:0000256" key="9">
    <source>
        <dbReference type="SAM" id="MobiDB-lite"/>
    </source>
</evidence>
<dbReference type="UniPathway" id="UPA00768"/>
<evidence type="ECO:0000256" key="8">
    <source>
        <dbReference type="RuleBase" id="RU368083"/>
    </source>
</evidence>
<evidence type="ECO:0000256" key="7">
    <source>
        <dbReference type="ARBA" id="ARBA00029435"/>
    </source>
</evidence>
<evidence type="ECO:0000256" key="4">
    <source>
        <dbReference type="ARBA" id="ARBA00022824"/>
    </source>
</evidence>
<name>A0A0L6VEY9_9BASI</name>
<keyword evidence="5 8" id="KW-1133">Transmembrane helix</keyword>
<evidence type="ECO:0000256" key="5">
    <source>
        <dbReference type="ARBA" id="ARBA00022989"/>
    </source>
</evidence>
<keyword evidence="4" id="KW-0256">Endoplasmic reticulum</keyword>
<dbReference type="OrthoDB" id="347124at2759"/>
<dbReference type="STRING" id="27349.A0A0L6VEY9"/>
<dbReference type="InterPro" id="IPR006716">
    <property type="entry name" value="ERG2_sigma1_rcpt-like"/>
</dbReference>
<dbReference type="Pfam" id="PF04622">
    <property type="entry name" value="ERG2_Sigma1R"/>
    <property type="match status" value="1"/>
</dbReference>
<dbReference type="Proteomes" id="UP000037035">
    <property type="component" value="Unassembled WGS sequence"/>
</dbReference>
<reference evidence="10 11" key="1">
    <citation type="submission" date="2015-08" db="EMBL/GenBank/DDBJ databases">
        <title>Next Generation Sequencing and Analysis of the Genome of Puccinia sorghi L Schw, the Causal Agent of Maize Common Rust.</title>
        <authorList>
            <person name="Rochi L."/>
            <person name="Burguener G."/>
            <person name="Darino M."/>
            <person name="Turjanski A."/>
            <person name="Kreff E."/>
            <person name="Dieguez M.J."/>
            <person name="Sacco F."/>
        </authorList>
    </citation>
    <scope>NUCLEOTIDE SEQUENCE [LARGE SCALE GENOMIC DNA]</scope>
    <source>
        <strain evidence="10 11">RO10H11247</strain>
    </source>
</reference>
<accession>A0A0L6VEY9</accession>
<comment type="pathway">
    <text evidence="7 8">Steroid metabolism; ergosterol biosynthesis.</text>
</comment>
<dbReference type="GO" id="GO:0006696">
    <property type="term" value="P:ergosterol biosynthetic process"/>
    <property type="evidence" value="ECO:0007669"/>
    <property type="project" value="TreeGrafter"/>
</dbReference>
<dbReference type="VEuPathDB" id="FungiDB:VP01_1797g2"/>
<evidence type="ECO:0000313" key="10">
    <source>
        <dbReference type="EMBL" id="KNZ59132.1"/>
    </source>
</evidence>
<evidence type="ECO:0000256" key="3">
    <source>
        <dbReference type="ARBA" id="ARBA00022692"/>
    </source>
</evidence>
<evidence type="ECO:0000313" key="11">
    <source>
        <dbReference type="Proteomes" id="UP000037035"/>
    </source>
</evidence>
<dbReference type="EMBL" id="LAVV01006611">
    <property type="protein sequence ID" value="KNZ59132.1"/>
    <property type="molecule type" value="Genomic_DNA"/>
</dbReference>
<dbReference type="GO" id="GO:0005789">
    <property type="term" value="C:endoplasmic reticulum membrane"/>
    <property type="evidence" value="ECO:0007669"/>
    <property type="project" value="UniProtKB-SubCell"/>
</dbReference>
<dbReference type="EC" id="5.-.-.-" evidence="8"/>
<comment type="subcellular location">
    <subcellularLocation>
        <location evidence="1">Endoplasmic reticulum membrane</location>
    </subcellularLocation>
</comment>
<evidence type="ECO:0000256" key="6">
    <source>
        <dbReference type="ARBA" id="ARBA00023136"/>
    </source>
</evidence>
<comment type="function">
    <text evidence="8">Catalyzes the reaction which results in unsaturation at C-7 in the B ring of sterols.</text>
</comment>
<dbReference type="PANTHER" id="PTHR10868">
    <property type="entry name" value="SIGMA 1-TYPE OPIOID RECEPTOR-RELATED"/>
    <property type="match status" value="1"/>
</dbReference>
<keyword evidence="10" id="KW-0413">Isomerase</keyword>
<evidence type="ECO:0000256" key="2">
    <source>
        <dbReference type="ARBA" id="ARBA00007141"/>
    </source>
</evidence>
<keyword evidence="6 8" id="KW-0472">Membrane</keyword>
<feature type="transmembrane region" description="Helical" evidence="8">
    <location>
        <begin position="40"/>
        <end position="57"/>
    </location>
</feature>
<comment type="caution">
    <text evidence="10">The sequence shown here is derived from an EMBL/GenBank/DDBJ whole genome shotgun (WGS) entry which is preliminary data.</text>
</comment>
<keyword evidence="11" id="KW-1185">Reference proteome</keyword>
<comment type="similarity">
    <text evidence="2 8">Belongs to the ERG2 family.</text>
</comment>
<sequence>MNRSVSGSSRVIPGTGSRPKAIHIQKHSPSSSFASFTRRTILFSLLSALFIGLYRWADPIKSRWYIFDAAEVHKIALEAIERYPNSTSGVMHTIMQRLEADPKVAGHLTRNPFPEPTMSESPYPREWVFNNAGGAMGAMYILHASITEYLIFFGTPIGTEGHTGRHTADDYFHILQGSQTAFLPGSLLPEVYHKGSVHHLKRGEVKQYRMPDNGCWALELAQGWIPPMMPFGLADSLSSTFDLITVYHTIRITAREMIRNLLAGKI</sequence>
<dbReference type="AlphaFoldDB" id="A0A0L6VEY9"/>
<evidence type="ECO:0000256" key="1">
    <source>
        <dbReference type="ARBA" id="ARBA00004586"/>
    </source>
</evidence>
<organism evidence="10 11">
    <name type="scientific">Puccinia sorghi</name>
    <dbReference type="NCBI Taxonomy" id="27349"/>
    <lineage>
        <taxon>Eukaryota</taxon>
        <taxon>Fungi</taxon>
        <taxon>Dikarya</taxon>
        <taxon>Basidiomycota</taxon>
        <taxon>Pucciniomycotina</taxon>
        <taxon>Pucciniomycetes</taxon>
        <taxon>Pucciniales</taxon>
        <taxon>Pucciniaceae</taxon>
        <taxon>Puccinia</taxon>
    </lineage>
</organism>
<dbReference type="PANTHER" id="PTHR10868:SF1">
    <property type="entry name" value="SIGMA NON-OPIOID INTRACELLULAR RECEPTOR 1"/>
    <property type="match status" value="1"/>
</dbReference>
<proteinExistence type="inferred from homology"/>
<keyword evidence="3 8" id="KW-0812">Transmembrane</keyword>
<dbReference type="GO" id="GO:0016853">
    <property type="term" value="F:isomerase activity"/>
    <property type="evidence" value="ECO:0007669"/>
    <property type="project" value="UniProtKB-KW"/>
</dbReference>
<gene>
    <name evidence="10" type="ORF">VP01_1797g2</name>
</gene>
<feature type="region of interest" description="Disordered" evidence="9">
    <location>
        <begin position="1"/>
        <end position="22"/>
    </location>
</feature>